<dbReference type="RefSeq" id="WP_114791714.1">
    <property type="nucleotide sequence ID" value="NZ_CP139960.1"/>
</dbReference>
<feature type="domain" description="RNA polymerase sigma factor 70 region 4 type 2" evidence="6">
    <location>
        <begin position="122"/>
        <end position="174"/>
    </location>
</feature>
<dbReference type="InterPro" id="IPR013249">
    <property type="entry name" value="RNA_pol_sigma70_r4_t2"/>
</dbReference>
<feature type="domain" description="RNA polymerase sigma-70 region 2" evidence="5">
    <location>
        <begin position="24"/>
        <end position="91"/>
    </location>
</feature>
<comment type="similarity">
    <text evidence="1">Belongs to the sigma-70 factor family. ECF subfamily.</text>
</comment>
<evidence type="ECO:0000313" key="7">
    <source>
        <dbReference type="EMBL" id="WQD37500.1"/>
    </source>
</evidence>
<dbReference type="SUPFAM" id="SSF88659">
    <property type="entry name" value="Sigma3 and sigma4 domains of RNA polymerase sigma factors"/>
    <property type="match status" value="1"/>
</dbReference>
<protein>
    <submittedName>
        <fullName evidence="7">RNA polymerase sigma-70 factor</fullName>
    </submittedName>
</protein>
<dbReference type="Pfam" id="PF08281">
    <property type="entry name" value="Sigma70_r4_2"/>
    <property type="match status" value="1"/>
</dbReference>
<dbReference type="InterPro" id="IPR014327">
    <property type="entry name" value="RNA_pol_sigma70_bacteroid"/>
</dbReference>
<keyword evidence="3" id="KW-0731">Sigma factor</keyword>
<keyword evidence="8" id="KW-1185">Reference proteome</keyword>
<sequence length="193" mass="22553">MNLYNEKILLERSSRGDEEAFGQLFRHHKNRLYSFLLRFSQSPEVVEDIVQDIFLKLWLNKEQLTSIENLDAYLITLSKNQLINTIRRRAKESDILTVLGREGQRHEMNNATVNLALTETKEQLSATIEKLPHQQKVAFYLSRQANLKHEEIASLMQISKNTVRNHIIQAMRTLKKSLTSLLVSVAIHFFIFF</sequence>
<proteinExistence type="inferred from homology"/>
<gene>
    <name evidence="7" type="ORF">U0035_17660</name>
</gene>
<dbReference type="NCBIfam" id="TIGR02985">
    <property type="entry name" value="Sig70_bacteroi1"/>
    <property type="match status" value="1"/>
</dbReference>
<keyword evidence="4" id="KW-0804">Transcription</keyword>
<organism evidence="7 8">
    <name type="scientific">Niabella yanshanensis</name>
    <dbReference type="NCBI Taxonomy" id="577386"/>
    <lineage>
        <taxon>Bacteria</taxon>
        <taxon>Pseudomonadati</taxon>
        <taxon>Bacteroidota</taxon>
        <taxon>Chitinophagia</taxon>
        <taxon>Chitinophagales</taxon>
        <taxon>Chitinophagaceae</taxon>
        <taxon>Niabella</taxon>
    </lineage>
</organism>
<dbReference type="InterPro" id="IPR036388">
    <property type="entry name" value="WH-like_DNA-bd_sf"/>
</dbReference>
<dbReference type="Pfam" id="PF04542">
    <property type="entry name" value="Sigma70_r2"/>
    <property type="match status" value="1"/>
</dbReference>
<dbReference type="Gene3D" id="1.10.10.10">
    <property type="entry name" value="Winged helix-like DNA-binding domain superfamily/Winged helix DNA-binding domain"/>
    <property type="match status" value="1"/>
</dbReference>
<evidence type="ECO:0000259" key="6">
    <source>
        <dbReference type="Pfam" id="PF08281"/>
    </source>
</evidence>
<dbReference type="NCBIfam" id="TIGR02937">
    <property type="entry name" value="sigma70-ECF"/>
    <property type="match status" value="1"/>
</dbReference>
<evidence type="ECO:0000256" key="3">
    <source>
        <dbReference type="ARBA" id="ARBA00023082"/>
    </source>
</evidence>
<dbReference type="Gene3D" id="1.10.1740.10">
    <property type="match status" value="1"/>
</dbReference>
<dbReference type="InterPro" id="IPR013325">
    <property type="entry name" value="RNA_pol_sigma_r2"/>
</dbReference>
<dbReference type="InterPro" id="IPR007627">
    <property type="entry name" value="RNA_pol_sigma70_r2"/>
</dbReference>
<dbReference type="SUPFAM" id="SSF88946">
    <property type="entry name" value="Sigma2 domain of RNA polymerase sigma factors"/>
    <property type="match status" value="1"/>
</dbReference>
<evidence type="ECO:0000256" key="4">
    <source>
        <dbReference type="ARBA" id="ARBA00023163"/>
    </source>
</evidence>
<dbReference type="Proteomes" id="UP001325680">
    <property type="component" value="Chromosome"/>
</dbReference>
<keyword evidence="2" id="KW-0805">Transcription regulation</keyword>
<dbReference type="PANTHER" id="PTHR43133:SF46">
    <property type="entry name" value="RNA POLYMERASE SIGMA-70 FACTOR ECF SUBFAMILY"/>
    <property type="match status" value="1"/>
</dbReference>
<evidence type="ECO:0000256" key="1">
    <source>
        <dbReference type="ARBA" id="ARBA00010641"/>
    </source>
</evidence>
<accession>A0ABZ0W5V5</accession>
<dbReference type="InterPro" id="IPR039425">
    <property type="entry name" value="RNA_pol_sigma-70-like"/>
</dbReference>
<dbReference type="EMBL" id="CP139960">
    <property type="protein sequence ID" value="WQD37500.1"/>
    <property type="molecule type" value="Genomic_DNA"/>
</dbReference>
<evidence type="ECO:0000313" key="8">
    <source>
        <dbReference type="Proteomes" id="UP001325680"/>
    </source>
</evidence>
<name>A0ABZ0W5V5_9BACT</name>
<reference evidence="7 8" key="1">
    <citation type="submission" date="2023-12" db="EMBL/GenBank/DDBJ databases">
        <title>Genome sequencing and assembly of bacterial species from a model synthetic community.</title>
        <authorList>
            <person name="Hogle S.L."/>
        </authorList>
    </citation>
    <scope>NUCLEOTIDE SEQUENCE [LARGE SCALE GENOMIC DNA]</scope>
    <source>
        <strain evidence="7 8">HAMBI_3031</strain>
    </source>
</reference>
<evidence type="ECO:0000259" key="5">
    <source>
        <dbReference type="Pfam" id="PF04542"/>
    </source>
</evidence>
<evidence type="ECO:0000256" key="2">
    <source>
        <dbReference type="ARBA" id="ARBA00023015"/>
    </source>
</evidence>
<dbReference type="PANTHER" id="PTHR43133">
    <property type="entry name" value="RNA POLYMERASE ECF-TYPE SIGMA FACTO"/>
    <property type="match status" value="1"/>
</dbReference>
<dbReference type="InterPro" id="IPR014284">
    <property type="entry name" value="RNA_pol_sigma-70_dom"/>
</dbReference>
<dbReference type="InterPro" id="IPR013324">
    <property type="entry name" value="RNA_pol_sigma_r3/r4-like"/>
</dbReference>